<protein>
    <submittedName>
        <fullName evidence="1">Uncharacterized protein</fullName>
    </submittedName>
</protein>
<comment type="caution">
    <text evidence="1">The sequence shown here is derived from an EMBL/GenBank/DDBJ whole genome shotgun (WGS) entry which is preliminary data.</text>
</comment>
<dbReference type="EMBL" id="JANBUN010001076">
    <property type="protein sequence ID" value="KAJ2799794.1"/>
    <property type="molecule type" value="Genomic_DNA"/>
</dbReference>
<keyword evidence="2" id="KW-1185">Reference proteome</keyword>
<evidence type="ECO:0000313" key="2">
    <source>
        <dbReference type="Proteomes" id="UP001140087"/>
    </source>
</evidence>
<name>A0ACC1L275_9FUNG</name>
<proteinExistence type="predicted"/>
<sequence>MAITADANGPPSTVRAPGSARPRPPPVCRFFGQSGGCRAGDQCRFRHQAPQPSGEEQQQQQQGDGGRRRGRQGTARDTGSGTRGATSGGTARRVQIEALLRAPQWTTKKLSSERGETAFAVEMEPSDPDFPFEVSRLYLALVVPAAYPARRPSDPLLEIEVANKDIPAGIKRNIETGFAANVRTTAGAAMEAGNPDGAPSLVDHLAWLDRNLETLMQQRPAPTIKFVSFSAGGEAGARADRPAATTIVAPRPAVSRPAPRALAAPQAGLESPGSAQRALELGQLERRFRGSYAVVRETPAEGTVIRLDIAPTDPDIGSYDIAAMTCTIAVARSYPQAPDGPGGAASLALDAGAILGARGKASAWQPAGGRAAYLAHICQRFNEHVAEVPGASLLHHLNWLDRQLVEILANPPPAPTVTLPAAGSQGPKPTQAGTVAASKTRMFDAVGDDKPWIKLVPRDDGLSAAVAGLSLAPGRSAAEHSGGDAADDGDTDDGVDYADNGIGDDSGDDSAKESMVAGKRQGGGAQDSDGGAYPRPVRRGIEIRVGAATFTNVSLGHCHSLNVAVRCARCKAGVELKGIAPTVHADKDHQMWKACDTCSTVLGVRFRPDWMFAGSTTVGYLDCSGCAPTDLLPSKFTLACEACAMNSGDEEEEEAAEEQTKTAGGAVGAVGIAANAAFSCRACYARMSVHLQEPQFVRLQQGVAMGGHAGAAQISRAAEHSRKTKVNRRDELARLGVVPGQPLPDNGACKHYRRSTRWLRFPCCGKAYPCVTCHDDKEDHAHEFAQSMLCGHCAREQRIAQAQQTGLCAGCGAQLFKRVDGHRAFWQGGSGVRDQARMSRKDPKKYQGLGKTVAQKNVATPKK</sequence>
<gene>
    <name evidence="1" type="ORF">H4R21_003427</name>
</gene>
<accession>A0ACC1L275</accession>
<dbReference type="Proteomes" id="UP001140087">
    <property type="component" value="Unassembled WGS sequence"/>
</dbReference>
<reference evidence="1" key="1">
    <citation type="submission" date="2022-07" db="EMBL/GenBank/DDBJ databases">
        <title>Phylogenomic reconstructions and comparative analyses of Kickxellomycotina fungi.</title>
        <authorList>
            <person name="Reynolds N.K."/>
            <person name="Stajich J.E."/>
            <person name="Barry K."/>
            <person name="Grigoriev I.V."/>
            <person name="Crous P."/>
            <person name="Smith M.E."/>
        </authorList>
    </citation>
    <scope>NUCLEOTIDE SEQUENCE</scope>
    <source>
        <strain evidence="1">BCRC 34780</strain>
    </source>
</reference>
<organism evidence="1 2">
    <name type="scientific">Coemansia helicoidea</name>
    <dbReference type="NCBI Taxonomy" id="1286919"/>
    <lineage>
        <taxon>Eukaryota</taxon>
        <taxon>Fungi</taxon>
        <taxon>Fungi incertae sedis</taxon>
        <taxon>Zoopagomycota</taxon>
        <taxon>Kickxellomycotina</taxon>
        <taxon>Kickxellomycetes</taxon>
        <taxon>Kickxellales</taxon>
        <taxon>Kickxellaceae</taxon>
        <taxon>Coemansia</taxon>
    </lineage>
</organism>
<evidence type="ECO:0000313" key="1">
    <source>
        <dbReference type="EMBL" id="KAJ2799794.1"/>
    </source>
</evidence>